<dbReference type="Proteomes" id="UP000293045">
    <property type="component" value="Unassembled WGS sequence"/>
</dbReference>
<dbReference type="VEuPathDB" id="MicrosporidiaDB:CWI36_1612p0010"/>
<dbReference type="VEuPathDB" id="MicrosporidiaDB:CWI39_0789p0020"/>
<accession>A0A4V2JVL8</accession>
<name>A0A4V2JVL8_9MICR</name>
<evidence type="ECO:0000313" key="2">
    <source>
        <dbReference type="EMBL" id="TBU04562.1"/>
    </source>
</evidence>
<protein>
    <recommendedName>
        <fullName evidence="1">Rad21/Rec8-like protein C-terminal eukaryotic domain-containing protein</fullName>
    </recommendedName>
</protein>
<gene>
    <name evidence="2" type="ORF">CWI39_0789p0020</name>
</gene>
<evidence type="ECO:0000259" key="1">
    <source>
        <dbReference type="Pfam" id="PF04824"/>
    </source>
</evidence>
<organism evidence="2 3">
    <name type="scientific">Hamiltosporidium magnivora</name>
    <dbReference type="NCBI Taxonomy" id="148818"/>
    <lineage>
        <taxon>Eukaryota</taxon>
        <taxon>Fungi</taxon>
        <taxon>Fungi incertae sedis</taxon>
        <taxon>Microsporidia</taxon>
        <taxon>Dubosqiidae</taxon>
        <taxon>Hamiltosporidium</taxon>
    </lineage>
</organism>
<dbReference type="AlphaFoldDB" id="A0A4V2JVL8"/>
<dbReference type="EMBL" id="PIXR01000789">
    <property type="protein sequence ID" value="TBU04562.1"/>
    <property type="molecule type" value="Genomic_DNA"/>
</dbReference>
<sequence length="96" mass="11284">EFENFDISNEYDSIENIRLASSISLNPDESSCFSFENKFNLNEKIVFSELVAGYSKRNAYEYFFRLLFLSQKDLVSLKQKYDEDIYIIRNPGGNLK</sequence>
<feature type="domain" description="Rad21/Rec8-like protein C-terminal eukaryotic" evidence="1">
    <location>
        <begin position="43"/>
        <end position="80"/>
    </location>
</feature>
<dbReference type="Gene3D" id="1.10.10.580">
    <property type="entry name" value="Structural maintenance of chromosome 1. Chain E"/>
    <property type="match status" value="1"/>
</dbReference>
<dbReference type="Pfam" id="PF04824">
    <property type="entry name" value="Rad21_Rec8"/>
    <property type="match status" value="1"/>
</dbReference>
<dbReference type="InterPro" id="IPR023093">
    <property type="entry name" value="ScpA-like_C"/>
</dbReference>
<comment type="caution">
    <text evidence="2">The sequence shown here is derived from an EMBL/GenBank/DDBJ whole genome shotgun (WGS) entry which is preliminary data.</text>
</comment>
<evidence type="ECO:0000313" key="3">
    <source>
        <dbReference type="Proteomes" id="UP000293045"/>
    </source>
</evidence>
<dbReference type="InterPro" id="IPR006909">
    <property type="entry name" value="Rad21/Rec8_C_eu"/>
</dbReference>
<feature type="non-terminal residue" evidence="2">
    <location>
        <position position="1"/>
    </location>
</feature>
<dbReference type="SUPFAM" id="SSF46785">
    <property type="entry name" value="Winged helix' DNA-binding domain"/>
    <property type="match status" value="1"/>
</dbReference>
<reference evidence="2 3" key="1">
    <citation type="submission" date="2017-12" db="EMBL/GenBank/DDBJ databases">
        <authorList>
            <person name="Pombert J.-F."/>
            <person name="Haag K.L."/>
            <person name="Ebert D."/>
        </authorList>
    </citation>
    <scope>NUCLEOTIDE SEQUENCE [LARGE SCALE GENOMIC DNA]</scope>
    <source>
        <strain evidence="2">IL-BN-2</strain>
    </source>
</reference>
<proteinExistence type="predicted"/>
<dbReference type="InterPro" id="IPR036390">
    <property type="entry name" value="WH_DNA-bd_sf"/>
</dbReference>